<gene>
    <name evidence="1" type="ORF">FKV68_19445</name>
</gene>
<dbReference type="AlphaFoldDB" id="A0A859QEU5"/>
<evidence type="ECO:0000313" key="1">
    <source>
        <dbReference type="EMBL" id="QLL63462.1"/>
    </source>
</evidence>
<organism evidence="1 2">
    <name type="scientific">Sinorhizobium mexicanum</name>
    <dbReference type="NCBI Taxonomy" id="375549"/>
    <lineage>
        <taxon>Bacteria</taxon>
        <taxon>Pseudomonadati</taxon>
        <taxon>Pseudomonadota</taxon>
        <taxon>Alphaproteobacteria</taxon>
        <taxon>Hyphomicrobiales</taxon>
        <taxon>Rhizobiaceae</taxon>
        <taxon>Sinorhizobium/Ensifer group</taxon>
        <taxon>Sinorhizobium</taxon>
    </lineage>
</organism>
<accession>A0A859QEU5</accession>
<dbReference type="Gene3D" id="1.10.238.160">
    <property type="match status" value="1"/>
</dbReference>
<name>A0A859QEU5_9HYPH</name>
<reference evidence="1 2" key="1">
    <citation type="submission" date="2019-06" db="EMBL/GenBank/DDBJ databases">
        <title>Complete genome sequence of Ensifer mexicanus ITTG R7 isolated from nodules of Acacia angustissima (Mill.) Kuntze.</title>
        <authorList>
            <person name="Rincon-Rosales R."/>
            <person name="Rogel M.A."/>
            <person name="Guerrero G."/>
            <person name="Rincon-Molina C.I."/>
            <person name="Lopez-Lopez A."/>
            <person name="Martinez-Romero E."/>
        </authorList>
    </citation>
    <scope>NUCLEOTIDE SEQUENCE [LARGE SCALE GENOMIC DNA]</scope>
    <source>
        <strain evidence="1 2">ITTG R7</strain>
    </source>
</reference>
<evidence type="ECO:0000313" key="2">
    <source>
        <dbReference type="Proteomes" id="UP000510721"/>
    </source>
</evidence>
<dbReference type="RefSeq" id="WP_093233109.1">
    <property type="nucleotide sequence ID" value="NZ_CP041238.1"/>
</dbReference>
<dbReference type="InterPro" id="IPR010260">
    <property type="entry name" value="AlpA"/>
</dbReference>
<sequence length="78" mass="8817">MLPFAPKVRCKLSNKLPETGFVRLKSIIGPTGPIPISKSSWWKGIREGRFPPPQKLGPRTSVWPVESIRDLIEKHTVK</sequence>
<keyword evidence="2" id="KW-1185">Reference proteome</keyword>
<proteinExistence type="predicted"/>
<dbReference type="Proteomes" id="UP000510721">
    <property type="component" value="Chromosome"/>
</dbReference>
<dbReference type="KEGG" id="emx:FKV68_19445"/>
<dbReference type="EMBL" id="CP041238">
    <property type="protein sequence ID" value="QLL63462.1"/>
    <property type="molecule type" value="Genomic_DNA"/>
</dbReference>
<dbReference type="Pfam" id="PF05930">
    <property type="entry name" value="Phage_AlpA"/>
    <property type="match status" value="1"/>
</dbReference>
<protein>
    <submittedName>
        <fullName evidence="1">AlpA family phage regulatory protein</fullName>
    </submittedName>
</protein>